<sequence>MNWTLPTWLVIYPTTPCYRLPLRLTEMGYGLQGNWTPLPCLSPKRSQNLASPQKKSTTSDRPSSLLRGKFKTARNRLFWCERVKVDSVNDSDFNFV</sequence>
<gene>
    <name evidence="2" type="ORF">AVEN_89997_1</name>
</gene>
<name>A0A4Y2DAJ0_ARAVE</name>
<evidence type="ECO:0000313" key="3">
    <source>
        <dbReference type="Proteomes" id="UP000499080"/>
    </source>
</evidence>
<evidence type="ECO:0000313" key="2">
    <source>
        <dbReference type="EMBL" id="GBM13730.1"/>
    </source>
</evidence>
<dbReference type="EMBL" id="BGPR01000333">
    <property type="protein sequence ID" value="GBM13730.1"/>
    <property type="molecule type" value="Genomic_DNA"/>
</dbReference>
<accession>A0A4Y2DAJ0</accession>
<organism evidence="2 3">
    <name type="scientific">Araneus ventricosus</name>
    <name type="common">Orbweaver spider</name>
    <name type="synonym">Epeira ventricosa</name>
    <dbReference type="NCBI Taxonomy" id="182803"/>
    <lineage>
        <taxon>Eukaryota</taxon>
        <taxon>Metazoa</taxon>
        <taxon>Ecdysozoa</taxon>
        <taxon>Arthropoda</taxon>
        <taxon>Chelicerata</taxon>
        <taxon>Arachnida</taxon>
        <taxon>Araneae</taxon>
        <taxon>Araneomorphae</taxon>
        <taxon>Entelegynae</taxon>
        <taxon>Araneoidea</taxon>
        <taxon>Araneidae</taxon>
        <taxon>Araneus</taxon>
    </lineage>
</organism>
<keyword evidence="3" id="KW-1185">Reference proteome</keyword>
<reference evidence="2 3" key="1">
    <citation type="journal article" date="2019" name="Sci. Rep.">
        <title>Orb-weaving spider Araneus ventricosus genome elucidates the spidroin gene catalogue.</title>
        <authorList>
            <person name="Kono N."/>
            <person name="Nakamura H."/>
            <person name="Ohtoshi R."/>
            <person name="Moran D.A.P."/>
            <person name="Shinohara A."/>
            <person name="Yoshida Y."/>
            <person name="Fujiwara M."/>
            <person name="Mori M."/>
            <person name="Tomita M."/>
            <person name="Arakawa K."/>
        </authorList>
    </citation>
    <scope>NUCLEOTIDE SEQUENCE [LARGE SCALE GENOMIC DNA]</scope>
</reference>
<protein>
    <submittedName>
        <fullName evidence="2">Uncharacterized protein</fullName>
    </submittedName>
</protein>
<proteinExistence type="predicted"/>
<dbReference type="Proteomes" id="UP000499080">
    <property type="component" value="Unassembled WGS sequence"/>
</dbReference>
<dbReference type="AlphaFoldDB" id="A0A4Y2DAJ0"/>
<comment type="caution">
    <text evidence="2">The sequence shown here is derived from an EMBL/GenBank/DDBJ whole genome shotgun (WGS) entry which is preliminary data.</text>
</comment>
<feature type="compositionally biased region" description="Polar residues" evidence="1">
    <location>
        <begin position="45"/>
        <end position="62"/>
    </location>
</feature>
<feature type="region of interest" description="Disordered" evidence="1">
    <location>
        <begin position="45"/>
        <end position="67"/>
    </location>
</feature>
<evidence type="ECO:0000256" key="1">
    <source>
        <dbReference type="SAM" id="MobiDB-lite"/>
    </source>
</evidence>